<reference evidence="3" key="1">
    <citation type="journal article" date="2019" name="Int. J. Syst. Evol. Microbiol.">
        <title>The Global Catalogue of Microorganisms (GCM) 10K type strain sequencing project: providing services to taxonomists for standard genome sequencing and annotation.</title>
        <authorList>
            <consortium name="The Broad Institute Genomics Platform"/>
            <consortium name="The Broad Institute Genome Sequencing Center for Infectious Disease"/>
            <person name="Wu L."/>
            <person name="Ma J."/>
        </authorList>
    </citation>
    <scope>NUCLEOTIDE SEQUENCE [LARGE SCALE GENOMIC DNA]</scope>
    <source>
        <strain evidence="3">CCUG 54518</strain>
    </source>
</reference>
<proteinExistence type="predicted"/>
<evidence type="ECO:0000256" key="1">
    <source>
        <dbReference type="SAM" id="MobiDB-lite"/>
    </source>
</evidence>
<feature type="compositionally biased region" description="Low complexity" evidence="1">
    <location>
        <begin position="13"/>
        <end position="34"/>
    </location>
</feature>
<protein>
    <submittedName>
        <fullName evidence="2">Uncharacterized protein</fullName>
    </submittedName>
</protein>
<dbReference type="Proteomes" id="UP001596495">
    <property type="component" value="Unassembled WGS sequence"/>
</dbReference>
<dbReference type="RefSeq" id="WP_382260067.1">
    <property type="nucleotide sequence ID" value="NZ_JBHTBX010000018.1"/>
</dbReference>
<accession>A0ABW2REE5</accession>
<sequence length="210" mass="21969">MLSINTTPSAPWPVTTGQTTVQPVQPVAAPSAKQGSTNDSRQQADDGRGAALPSASVKVSTAAREKSAEPQAAPLLPRERPPEEQERAQNEVDDAKAEESERQREAERQRPQPQQLLSTIWKASAAVVDQALGEPQVATSSVEEPQAAAESSGVVVVATAGRMVTGQQDTAEAPTGATQVADAQEVVAYDERGNGETAPVELGAIISERV</sequence>
<dbReference type="EMBL" id="JBHTBX010000018">
    <property type="protein sequence ID" value="MFC7436435.1"/>
    <property type="molecule type" value="Genomic_DNA"/>
</dbReference>
<comment type="caution">
    <text evidence="2">The sequence shown here is derived from an EMBL/GenBank/DDBJ whole genome shotgun (WGS) entry which is preliminary data.</text>
</comment>
<organism evidence="2 3">
    <name type="scientific">Hydrogenophaga bisanensis</name>
    <dbReference type="NCBI Taxonomy" id="439611"/>
    <lineage>
        <taxon>Bacteria</taxon>
        <taxon>Pseudomonadati</taxon>
        <taxon>Pseudomonadota</taxon>
        <taxon>Betaproteobacteria</taxon>
        <taxon>Burkholderiales</taxon>
        <taxon>Comamonadaceae</taxon>
        <taxon>Hydrogenophaga</taxon>
    </lineage>
</organism>
<feature type="compositionally biased region" description="Basic and acidic residues" evidence="1">
    <location>
        <begin position="77"/>
        <end position="110"/>
    </location>
</feature>
<gene>
    <name evidence="2" type="ORF">ACFQNJ_18160</name>
</gene>
<evidence type="ECO:0000313" key="3">
    <source>
        <dbReference type="Proteomes" id="UP001596495"/>
    </source>
</evidence>
<evidence type="ECO:0000313" key="2">
    <source>
        <dbReference type="EMBL" id="MFC7436435.1"/>
    </source>
</evidence>
<keyword evidence="3" id="KW-1185">Reference proteome</keyword>
<feature type="region of interest" description="Disordered" evidence="1">
    <location>
        <begin position="1"/>
        <end position="117"/>
    </location>
</feature>
<name>A0ABW2REE5_9BURK</name>